<feature type="domain" description="Response regulatory" evidence="10">
    <location>
        <begin position="1"/>
        <end position="117"/>
    </location>
</feature>
<comment type="caution">
    <text evidence="8">Lacks conserved residue(s) required for the propagation of feature annotation.</text>
</comment>
<keyword evidence="4" id="KW-0902">Two-component regulatory system</keyword>
<evidence type="ECO:0000256" key="3">
    <source>
        <dbReference type="ARBA" id="ARBA00022553"/>
    </source>
</evidence>
<keyword evidence="6 9" id="KW-0238">DNA-binding</keyword>
<evidence type="ECO:0000313" key="13">
    <source>
        <dbReference type="Proteomes" id="UP000245820"/>
    </source>
</evidence>
<evidence type="ECO:0000256" key="5">
    <source>
        <dbReference type="ARBA" id="ARBA00023015"/>
    </source>
</evidence>
<dbReference type="PROSITE" id="PS50110">
    <property type="entry name" value="RESPONSE_REGULATORY"/>
    <property type="match status" value="1"/>
</dbReference>
<name>A0A2S2DDR3_9BURK</name>
<evidence type="ECO:0000256" key="9">
    <source>
        <dbReference type="PROSITE-ProRule" id="PRU01091"/>
    </source>
</evidence>
<dbReference type="RefSeq" id="WP_109343926.1">
    <property type="nucleotide sequence ID" value="NZ_CP029343.1"/>
</dbReference>
<keyword evidence="13" id="KW-1185">Reference proteome</keyword>
<reference evidence="12 13" key="1">
    <citation type="submission" date="2018-05" db="EMBL/GenBank/DDBJ databases">
        <title>Complete genome sequence of Massilia oculi sp. nov. CCUG 43427T (=DSM 26321T), the type strain of M. oculi, and comparison with genome sequences of other Massilia strains.</title>
        <authorList>
            <person name="Zhu B."/>
        </authorList>
    </citation>
    <scope>NUCLEOTIDE SEQUENCE [LARGE SCALE GENOMIC DNA]</scope>
    <source>
        <strain evidence="12 13">CCUG 43427</strain>
    </source>
</reference>
<evidence type="ECO:0000256" key="8">
    <source>
        <dbReference type="PROSITE-ProRule" id="PRU00169"/>
    </source>
</evidence>
<dbReference type="InterPro" id="IPR001789">
    <property type="entry name" value="Sig_transdc_resp-reg_receiver"/>
</dbReference>
<dbReference type="SUPFAM" id="SSF52172">
    <property type="entry name" value="CheY-like"/>
    <property type="match status" value="1"/>
</dbReference>
<evidence type="ECO:0000256" key="7">
    <source>
        <dbReference type="ARBA" id="ARBA00023163"/>
    </source>
</evidence>
<evidence type="ECO:0000259" key="11">
    <source>
        <dbReference type="PROSITE" id="PS51755"/>
    </source>
</evidence>
<sequence length="246" mass="27274">MNVACCIGNDGAFEALETILIRHRLACERLGGELALMRAIRRRSYDLIVFEMTGSALQDDGFFSWLGCRSGETTPVLLLGAGTAPERIAEAFDSGADEYCALPLEPVEVGARMRALLRRRDRLPVQRTIEHHGFVLDREASVLRDHGRQVELTPREFTMAWLFFSTPGVYISRDTISVAIWGVGSEIASRTIEQHVYKLRKKLALGPERGVLLRTAYTQGYRLELVGSGAAAIDIEHTGVVQNVVC</sequence>
<dbReference type="EMBL" id="CP029343">
    <property type="protein sequence ID" value="AWL03523.1"/>
    <property type="molecule type" value="Genomic_DNA"/>
</dbReference>
<dbReference type="InterPro" id="IPR036388">
    <property type="entry name" value="WH-like_DNA-bd_sf"/>
</dbReference>
<dbReference type="InterPro" id="IPR039420">
    <property type="entry name" value="WalR-like"/>
</dbReference>
<dbReference type="CDD" id="cd00383">
    <property type="entry name" value="trans_reg_C"/>
    <property type="match status" value="1"/>
</dbReference>
<dbReference type="OrthoDB" id="6007214at2"/>
<proteinExistence type="predicted"/>
<keyword evidence="5" id="KW-0805">Transcription regulation</keyword>
<dbReference type="PANTHER" id="PTHR48111:SF35">
    <property type="entry name" value="TRANSCRIPTIONAL REGULATORY PROTEIN QSEB"/>
    <property type="match status" value="1"/>
</dbReference>
<dbReference type="KEGG" id="mtim:DIR46_03040"/>
<protein>
    <submittedName>
        <fullName evidence="12">DNA-binding response regulator</fullName>
    </submittedName>
</protein>
<dbReference type="PROSITE" id="PS51755">
    <property type="entry name" value="OMPR_PHOB"/>
    <property type="match status" value="1"/>
</dbReference>
<dbReference type="Gene3D" id="1.10.10.10">
    <property type="entry name" value="Winged helix-like DNA-binding domain superfamily/Winged helix DNA-binding domain"/>
    <property type="match status" value="1"/>
</dbReference>
<keyword evidence="7" id="KW-0804">Transcription</keyword>
<evidence type="ECO:0000256" key="6">
    <source>
        <dbReference type="ARBA" id="ARBA00023125"/>
    </source>
</evidence>
<dbReference type="GO" id="GO:0005829">
    <property type="term" value="C:cytosol"/>
    <property type="evidence" value="ECO:0007669"/>
    <property type="project" value="TreeGrafter"/>
</dbReference>
<dbReference type="Proteomes" id="UP000245820">
    <property type="component" value="Chromosome"/>
</dbReference>
<accession>A0A2S2DDR3</accession>
<dbReference type="Pfam" id="PF00486">
    <property type="entry name" value="Trans_reg_C"/>
    <property type="match status" value="1"/>
</dbReference>
<evidence type="ECO:0000256" key="2">
    <source>
        <dbReference type="ARBA" id="ARBA00022490"/>
    </source>
</evidence>
<feature type="DNA-binding region" description="OmpR/PhoB-type" evidence="9">
    <location>
        <begin position="126"/>
        <end position="225"/>
    </location>
</feature>
<dbReference type="InterPro" id="IPR016032">
    <property type="entry name" value="Sig_transdc_resp-reg_C-effctor"/>
</dbReference>
<dbReference type="InterPro" id="IPR011006">
    <property type="entry name" value="CheY-like_superfamily"/>
</dbReference>
<dbReference type="GO" id="GO:0006355">
    <property type="term" value="P:regulation of DNA-templated transcription"/>
    <property type="evidence" value="ECO:0007669"/>
    <property type="project" value="InterPro"/>
</dbReference>
<dbReference type="SMART" id="SM00862">
    <property type="entry name" value="Trans_reg_C"/>
    <property type="match status" value="1"/>
</dbReference>
<feature type="domain" description="OmpR/PhoB-type" evidence="11">
    <location>
        <begin position="126"/>
        <end position="225"/>
    </location>
</feature>
<keyword evidence="2" id="KW-0963">Cytoplasm</keyword>
<comment type="subcellular location">
    <subcellularLocation>
        <location evidence="1">Cytoplasm</location>
    </subcellularLocation>
</comment>
<dbReference type="InterPro" id="IPR001867">
    <property type="entry name" value="OmpR/PhoB-type_DNA-bd"/>
</dbReference>
<dbReference type="PANTHER" id="PTHR48111">
    <property type="entry name" value="REGULATOR OF RPOS"/>
    <property type="match status" value="1"/>
</dbReference>
<evidence type="ECO:0000256" key="1">
    <source>
        <dbReference type="ARBA" id="ARBA00004496"/>
    </source>
</evidence>
<evidence type="ECO:0000259" key="10">
    <source>
        <dbReference type="PROSITE" id="PS50110"/>
    </source>
</evidence>
<dbReference type="AlphaFoldDB" id="A0A2S2DDR3"/>
<dbReference type="Gene3D" id="6.10.250.690">
    <property type="match status" value="1"/>
</dbReference>
<dbReference type="SUPFAM" id="SSF46894">
    <property type="entry name" value="C-terminal effector domain of the bipartite response regulators"/>
    <property type="match status" value="1"/>
</dbReference>
<dbReference type="GO" id="GO:0000156">
    <property type="term" value="F:phosphorelay response regulator activity"/>
    <property type="evidence" value="ECO:0007669"/>
    <property type="project" value="TreeGrafter"/>
</dbReference>
<dbReference type="GO" id="GO:0000976">
    <property type="term" value="F:transcription cis-regulatory region binding"/>
    <property type="evidence" value="ECO:0007669"/>
    <property type="project" value="TreeGrafter"/>
</dbReference>
<organism evidence="12 13">
    <name type="scientific">Massilia oculi</name>
    <dbReference type="NCBI Taxonomy" id="945844"/>
    <lineage>
        <taxon>Bacteria</taxon>
        <taxon>Pseudomonadati</taxon>
        <taxon>Pseudomonadota</taxon>
        <taxon>Betaproteobacteria</taxon>
        <taxon>Burkholderiales</taxon>
        <taxon>Oxalobacteraceae</taxon>
        <taxon>Telluria group</taxon>
        <taxon>Massilia</taxon>
    </lineage>
</organism>
<evidence type="ECO:0000313" key="12">
    <source>
        <dbReference type="EMBL" id="AWL03523.1"/>
    </source>
</evidence>
<dbReference type="GO" id="GO:0032993">
    <property type="term" value="C:protein-DNA complex"/>
    <property type="evidence" value="ECO:0007669"/>
    <property type="project" value="TreeGrafter"/>
</dbReference>
<keyword evidence="3" id="KW-0597">Phosphoprotein</keyword>
<evidence type="ECO:0000256" key="4">
    <source>
        <dbReference type="ARBA" id="ARBA00023012"/>
    </source>
</evidence>
<gene>
    <name evidence="12" type="ORF">DIR46_03040</name>
</gene>